<dbReference type="InterPro" id="IPR029063">
    <property type="entry name" value="SAM-dependent_MTases_sf"/>
</dbReference>
<dbReference type="PANTHER" id="PTHR30481:SF2">
    <property type="entry name" value="SITE-SPECIFIC DNA-METHYLTRANSFERASE (ADENINE-SPECIFIC)"/>
    <property type="match status" value="1"/>
</dbReference>
<evidence type="ECO:0000313" key="8">
    <source>
        <dbReference type="EMBL" id="NEN50245.1"/>
    </source>
</evidence>
<gene>
    <name evidence="8" type="ORF">G3R41_04720</name>
    <name evidence="7" type="ORF">GCU67_04720</name>
</gene>
<dbReference type="GO" id="GO:1904047">
    <property type="term" value="F:S-adenosyl-L-methionine binding"/>
    <property type="evidence" value="ECO:0007669"/>
    <property type="project" value="TreeGrafter"/>
</dbReference>
<keyword evidence="3 7" id="KW-0489">Methyltransferase</keyword>
<evidence type="ECO:0000313" key="10">
    <source>
        <dbReference type="Proteomes" id="UP000471152"/>
    </source>
</evidence>
<dbReference type="RefSeq" id="WP_163609922.1">
    <property type="nucleotide sequence ID" value="NZ_JAAGWB010000013.1"/>
</dbReference>
<evidence type="ECO:0000256" key="4">
    <source>
        <dbReference type="ARBA" id="ARBA00022679"/>
    </source>
</evidence>
<dbReference type="InterPro" id="IPR012327">
    <property type="entry name" value="MeTrfase_D12"/>
</dbReference>
<dbReference type="Gene3D" id="3.40.50.150">
    <property type="entry name" value="Vaccinia Virus protein VP39"/>
    <property type="match status" value="1"/>
</dbReference>
<dbReference type="Proteomes" id="UP000471152">
    <property type="component" value="Unassembled WGS sequence"/>
</dbReference>
<organism evidence="7 9">
    <name type="scientific">Modestobacter muralis</name>
    <dbReference type="NCBI Taxonomy" id="1608614"/>
    <lineage>
        <taxon>Bacteria</taxon>
        <taxon>Bacillati</taxon>
        <taxon>Actinomycetota</taxon>
        <taxon>Actinomycetes</taxon>
        <taxon>Geodermatophilales</taxon>
        <taxon>Geodermatophilaceae</taxon>
        <taxon>Modestobacter</taxon>
    </lineage>
</organism>
<keyword evidence="5" id="KW-0949">S-adenosyl-L-methionine</keyword>
<protein>
    <recommendedName>
        <fullName evidence="2">site-specific DNA-methyltransferase (adenine-specific)</fullName>
        <ecNumber evidence="2">2.1.1.72</ecNumber>
    </recommendedName>
</protein>
<evidence type="ECO:0000256" key="3">
    <source>
        <dbReference type="ARBA" id="ARBA00022603"/>
    </source>
</evidence>
<dbReference type="EC" id="2.1.1.72" evidence="2"/>
<accession>A0A6P0EW30</accession>
<reference evidence="8 10" key="2">
    <citation type="submission" date="2020-02" db="EMBL/GenBank/DDBJ databases">
        <title>The WGS of Modestobacter muralis DSM 100205.</title>
        <authorList>
            <person name="Jiang Z."/>
        </authorList>
    </citation>
    <scope>NUCLEOTIDE SEQUENCE [LARGE SCALE GENOMIC DNA]</scope>
    <source>
        <strain evidence="8 10">DSM 100205</strain>
    </source>
</reference>
<dbReference type="InterPro" id="IPR012263">
    <property type="entry name" value="M_m6A_EcoRV"/>
</dbReference>
<reference evidence="7 9" key="1">
    <citation type="submission" date="2020-01" db="EMBL/GenBank/DDBJ databases">
        <title>the WGS Modestobacter muralis CPCC 204518.</title>
        <authorList>
            <person name="Jiang Z."/>
        </authorList>
    </citation>
    <scope>NUCLEOTIDE SEQUENCE [LARGE SCALE GENOMIC DNA]</scope>
    <source>
        <strain evidence="7 9">DSM 100205</strain>
    </source>
</reference>
<comment type="catalytic activity">
    <reaction evidence="6">
        <text>a 2'-deoxyadenosine in DNA + S-adenosyl-L-methionine = an N(6)-methyl-2'-deoxyadenosine in DNA + S-adenosyl-L-homocysteine + H(+)</text>
        <dbReference type="Rhea" id="RHEA:15197"/>
        <dbReference type="Rhea" id="RHEA-COMP:12418"/>
        <dbReference type="Rhea" id="RHEA-COMP:12419"/>
        <dbReference type="ChEBI" id="CHEBI:15378"/>
        <dbReference type="ChEBI" id="CHEBI:57856"/>
        <dbReference type="ChEBI" id="CHEBI:59789"/>
        <dbReference type="ChEBI" id="CHEBI:90615"/>
        <dbReference type="ChEBI" id="CHEBI:90616"/>
        <dbReference type="EC" id="2.1.1.72"/>
    </reaction>
</comment>
<comment type="similarity">
    <text evidence="1">Belongs to the N(4)/N(6)-methyltransferase family.</text>
</comment>
<dbReference type="Gene3D" id="1.10.1020.10">
    <property type="entry name" value="Adenine-specific Methyltransferase, Domain 2"/>
    <property type="match status" value="1"/>
</dbReference>
<comment type="caution">
    <text evidence="7">The sequence shown here is derived from an EMBL/GenBank/DDBJ whole genome shotgun (WGS) entry which is preliminary data.</text>
</comment>
<keyword evidence="9" id="KW-1185">Reference proteome</keyword>
<dbReference type="GO" id="GO:0009007">
    <property type="term" value="F:site-specific DNA-methyltransferase (adenine-specific) activity"/>
    <property type="evidence" value="ECO:0007669"/>
    <property type="project" value="UniProtKB-EC"/>
</dbReference>
<evidence type="ECO:0000313" key="7">
    <source>
        <dbReference type="EMBL" id="NEK93478.1"/>
    </source>
</evidence>
<proteinExistence type="inferred from homology"/>
<dbReference type="GO" id="GO:0043565">
    <property type="term" value="F:sequence-specific DNA binding"/>
    <property type="evidence" value="ECO:0007669"/>
    <property type="project" value="TreeGrafter"/>
</dbReference>
<dbReference type="PIRSF" id="PIRSF000398">
    <property type="entry name" value="M_m6A_EcoRV"/>
    <property type="match status" value="1"/>
</dbReference>
<dbReference type="Pfam" id="PF02086">
    <property type="entry name" value="MethyltransfD12"/>
    <property type="match status" value="1"/>
</dbReference>
<dbReference type="PANTHER" id="PTHR30481">
    <property type="entry name" value="DNA ADENINE METHYLASE"/>
    <property type="match status" value="1"/>
</dbReference>
<dbReference type="EMBL" id="JAAGWH010000013">
    <property type="protein sequence ID" value="NEK93478.1"/>
    <property type="molecule type" value="Genomic_DNA"/>
</dbReference>
<evidence type="ECO:0000256" key="2">
    <source>
        <dbReference type="ARBA" id="ARBA00011900"/>
    </source>
</evidence>
<dbReference type="PRINTS" id="PR00505">
    <property type="entry name" value="D12N6MTFRASE"/>
</dbReference>
<evidence type="ECO:0000313" key="9">
    <source>
        <dbReference type="Proteomes" id="UP000468828"/>
    </source>
</evidence>
<dbReference type="InterPro" id="IPR023095">
    <property type="entry name" value="Ade_MeTrfase_dom_2"/>
</dbReference>
<dbReference type="EMBL" id="JAAGWB010000013">
    <property type="protein sequence ID" value="NEN50245.1"/>
    <property type="molecule type" value="Genomic_DNA"/>
</dbReference>
<dbReference type="GO" id="GO:0006298">
    <property type="term" value="P:mismatch repair"/>
    <property type="evidence" value="ECO:0007669"/>
    <property type="project" value="TreeGrafter"/>
</dbReference>
<evidence type="ECO:0000256" key="1">
    <source>
        <dbReference type="ARBA" id="ARBA00006594"/>
    </source>
</evidence>
<keyword evidence="4" id="KW-0808">Transferase</keyword>
<dbReference type="AlphaFoldDB" id="A0A6P0EW30"/>
<dbReference type="GO" id="GO:0032259">
    <property type="term" value="P:methylation"/>
    <property type="evidence" value="ECO:0007669"/>
    <property type="project" value="UniProtKB-KW"/>
</dbReference>
<sequence length="296" mass="33188">MGLPAVDRIEIPVSLRDPVTPLRYPGGKQKLTEFLRRCVVAANDPELVYLEPYAGGAGAALALLKSNDVSRIVINDLDPAIYAFWHSAVHQNAELSNLVSTVDVTLEEWLKQREVYRATDVGDLLSLGFATLFLNRTSRSGVLGAGVIGGMKQEGAYKVDARFYRSTLIARLQTIQQLAKSITVTNMDGIDLFRKYSRRSSSFFYIDPPYYEKGGSLYLNAFEHQDHMRLAACLNKYADRKWIMTYDRAPEIVDAYKERRQSTFWLRYSAHRVVTATELFIASDGVVVPGLHPGNG</sequence>
<evidence type="ECO:0000256" key="6">
    <source>
        <dbReference type="ARBA" id="ARBA00047942"/>
    </source>
</evidence>
<evidence type="ECO:0000256" key="5">
    <source>
        <dbReference type="ARBA" id="ARBA00022691"/>
    </source>
</evidence>
<dbReference type="GO" id="GO:0009307">
    <property type="term" value="P:DNA restriction-modification system"/>
    <property type="evidence" value="ECO:0007669"/>
    <property type="project" value="InterPro"/>
</dbReference>
<dbReference type="SUPFAM" id="SSF53335">
    <property type="entry name" value="S-adenosyl-L-methionine-dependent methyltransferases"/>
    <property type="match status" value="1"/>
</dbReference>
<name>A0A6P0EW30_9ACTN</name>
<dbReference type="Proteomes" id="UP000468828">
    <property type="component" value="Unassembled WGS sequence"/>
</dbReference>